<dbReference type="Proteomes" id="UP000653099">
    <property type="component" value="Unassembled WGS sequence"/>
</dbReference>
<keyword evidence="6" id="KW-1278">Translocase</keyword>
<keyword evidence="15" id="KW-1185">Reference proteome</keyword>
<keyword evidence="5 14" id="KW-0067">ATP-binding</keyword>
<dbReference type="FunFam" id="3.40.50.300:FF:000016">
    <property type="entry name" value="Oligopeptide ABC transporter ATP-binding component"/>
    <property type="match status" value="1"/>
</dbReference>
<dbReference type="GO" id="GO:0015833">
    <property type="term" value="P:peptide transport"/>
    <property type="evidence" value="ECO:0007669"/>
    <property type="project" value="InterPro"/>
</dbReference>
<accession>A0A830EDG5</accession>
<dbReference type="CDD" id="cd03257">
    <property type="entry name" value="ABC_NikE_OppD_transporters"/>
    <property type="match status" value="2"/>
</dbReference>
<dbReference type="RefSeq" id="WP_188787804.1">
    <property type="nucleotide sequence ID" value="NZ_BMOC01000017.1"/>
</dbReference>
<dbReference type="OrthoDB" id="18209at2157"/>
<dbReference type="InterPro" id="IPR013563">
    <property type="entry name" value="Oligopep_ABC_C"/>
</dbReference>
<reference evidence="14" key="2">
    <citation type="submission" date="2020-09" db="EMBL/GenBank/DDBJ databases">
        <authorList>
            <person name="Sun Q."/>
            <person name="Ohkuma M."/>
        </authorList>
    </citation>
    <scope>NUCLEOTIDE SEQUENCE</scope>
    <source>
        <strain evidence="14">JCM 14359</strain>
    </source>
</reference>
<comment type="caution">
    <text evidence="14">The sequence shown here is derived from an EMBL/GenBank/DDBJ whole genome shotgun (WGS) entry which is preliminary data.</text>
</comment>
<dbReference type="EMBL" id="BMOC01000017">
    <property type="protein sequence ID" value="GGJ13659.1"/>
    <property type="molecule type" value="Genomic_DNA"/>
</dbReference>
<dbReference type="PROSITE" id="PS50893">
    <property type="entry name" value="ABC_TRANSPORTER_2"/>
    <property type="match status" value="2"/>
</dbReference>
<dbReference type="InterPro" id="IPR003593">
    <property type="entry name" value="AAA+_ATPase"/>
</dbReference>
<dbReference type="SUPFAM" id="SSF52540">
    <property type="entry name" value="P-loop containing nucleoside triphosphate hydrolases"/>
    <property type="match status" value="3"/>
</dbReference>
<evidence type="ECO:0000256" key="2">
    <source>
        <dbReference type="ARBA" id="ARBA00022448"/>
    </source>
</evidence>
<dbReference type="GO" id="GO:0005886">
    <property type="term" value="C:plasma membrane"/>
    <property type="evidence" value="ECO:0007669"/>
    <property type="project" value="UniProtKB-SubCell"/>
</dbReference>
<dbReference type="PROSITE" id="PS00211">
    <property type="entry name" value="ABC_TRANSPORTER_1"/>
    <property type="match status" value="2"/>
</dbReference>
<evidence type="ECO:0000256" key="8">
    <source>
        <dbReference type="ARBA" id="ARBA00023136"/>
    </source>
</evidence>
<evidence type="ECO:0000313" key="14">
    <source>
        <dbReference type="EMBL" id="GGJ13659.1"/>
    </source>
</evidence>
<evidence type="ECO:0000256" key="4">
    <source>
        <dbReference type="ARBA" id="ARBA00022741"/>
    </source>
</evidence>
<dbReference type="EC" id="7.2.2.11" evidence="10"/>
<dbReference type="NCBIfam" id="NF008453">
    <property type="entry name" value="PRK11308.1"/>
    <property type="match status" value="4"/>
</dbReference>
<keyword evidence="8" id="KW-0472">Membrane</keyword>
<gene>
    <name evidence="14" type="ORF">GCM10008995_24400</name>
</gene>
<dbReference type="PANTHER" id="PTHR43297:SF13">
    <property type="entry name" value="NICKEL ABC TRANSPORTER, ATP-BINDING PROTEIN"/>
    <property type="match status" value="1"/>
</dbReference>
<sequence>MTDLLSLSNLRTQFRTERGAVRAVDGIDLDIEPGETVGLVGESGSGKSVTALSAMDLIDDPGEIVDGRVTFRSAGLAGRLLDEFDRGLVAYPFELIDAVYAIADDLRAREGVRDAPRELRGIADDLDNRADPAGLGSALRASADDLDGRTDPEAVGVSLASAVDDATDGFVYVDDSARARLNDGADPGALAIDEGVIDVTAAPEEAVRRIRGGEMGMIFQDPMTSLNPAVTVGEQIAESLRLHRHGGQKSDNWRNGIREILPKIGGRSGDEEVMAEVVEMLREVGIPEAQARLDDYPHEFSGGMRQRVLIAIALACQPSLLIADEPTTALDVTIQAQILDLIDDLQSDLGMSVLMITHDLGVVAETCDRVAVMYAGEIVEEGPVEEIFHNPSHPYTYTLLESVPTEEKERLTPIEGNVPDLIDMPDGCHFAPRCPWAEAECREGEIPELQHGPADADHRSKCIHESFDKTAYGTDGVAAATDTEIGDPLVEVEGMRKYYEQDDGVLDRVVGGGNPSVRAVDGIDLDVHEGETLGLVGESGCGKSTAGRAILHLDPPTDGRVVFAGEDLGGLSKSELRERRKDVQMVFQDPMSSLDPRMTAGQTIMEPLKIHGLAKGGRRQRVFELMESVGLERGQYDRYPHELSGGQRQRVGIARALAVDPDFIVADEPVSALDVSVQAQIINLLEDLQEEFGLTYLFIAHDLSVVRHISDRVAVMYLGEIAEVAETETLFDDPKHPYTRALLSAIPDPDPLASTGDRTILKGDVPSPIDPPSGCRFRTRCPSVIPPADLDIDQERYREVMFYRQRVEAGDVDLNAIAADAEAAVDATRAVADGGDHAALFEQFFDGPLTGEARDAVARSFDLVAQKRWDDARGVLRETFESVCECDRPSLSDDDHPVSCHLYTDKQ</sequence>
<evidence type="ECO:0000256" key="11">
    <source>
        <dbReference type="ARBA" id="ARBA00044143"/>
    </source>
</evidence>
<dbReference type="InterPro" id="IPR017871">
    <property type="entry name" value="ABC_transporter-like_CS"/>
</dbReference>
<evidence type="ECO:0000256" key="5">
    <source>
        <dbReference type="ARBA" id="ARBA00022840"/>
    </source>
</evidence>
<evidence type="ECO:0000256" key="1">
    <source>
        <dbReference type="ARBA" id="ARBA00004202"/>
    </source>
</evidence>
<keyword evidence="7" id="KW-0406">Ion transport</keyword>
<keyword evidence="3" id="KW-1003">Cell membrane</keyword>
<dbReference type="Pfam" id="PF00005">
    <property type="entry name" value="ABC_tran"/>
    <property type="match status" value="3"/>
</dbReference>
<organism evidence="14 15">
    <name type="scientific">Halobellus salinus</name>
    <dbReference type="NCBI Taxonomy" id="931585"/>
    <lineage>
        <taxon>Archaea</taxon>
        <taxon>Methanobacteriati</taxon>
        <taxon>Methanobacteriota</taxon>
        <taxon>Stenosarchaea group</taxon>
        <taxon>Halobacteria</taxon>
        <taxon>Halobacteriales</taxon>
        <taxon>Haloferacaceae</taxon>
        <taxon>Halobellus</taxon>
    </lineage>
</organism>
<evidence type="ECO:0000256" key="12">
    <source>
        <dbReference type="ARBA" id="ARBA00048610"/>
    </source>
</evidence>
<dbReference type="InterPro" id="IPR050388">
    <property type="entry name" value="ABC_Ni/Peptide_Import"/>
</dbReference>
<evidence type="ECO:0000259" key="13">
    <source>
        <dbReference type="PROSITE" id="PS50893"/>
    </source>
</evidence>
<keyword evidence="4" id="KW-0547">Nucleotide-binding</keyword>
<dbReference type="Gene3D" id="3.40.50.300">
    <property type="entry name" value="P-loop containing nucleotide triphosphate hydrolases"/>
    <property type="match status" value="3"/>
</dbReference>
<evidence type="ECO:0000256" key="9">
    <source>
        <dbReference type="ARBA" id="ARBA00038669"/>
    </source>
</evidence>
<dbReference type="GO" id="GO:0005524">
    <property type="term" value="F:ATP binding"/>
    <property type="evidence" value="ECO:0007669"/>
    <property type="project" value="UniProtKB-KW"/>
</dbReference>
<evidence type="ECO:0000256" key="6">
    <source>
        <dbReference type="ARBA" id="ARBA00022967"/>
    </source>
</evidence>
<keyword evidence="2" id="KW-0813">Transport</keyword>
<proteinExistence type="predicted"/>
<dbReference type="GO" id="GO:0016887">
    <property type="term" value="F:ATP hydrolysis activity"/>
    <property type="evidence" value="ECO:0007669"/>
    <property type="project" value="InterPro"/>
</dbReference>
<comment type="subcellular location">
    <subcellularLocation>
        <location evidence="1">Cell membrane</location>
        <topology evidence="1">Peripheral membrane protein</topology>
    </subcellularLocation>
</comment>
<dbReference type="GO" id="GO:0015413">
    <property type="term" value="F:ABC-type nickel transporter activity"/>
    <property type="evidence" value="ECO:0007669"/>
    <property type="project" value="UniProtKB-EC"/>
</dbReference>
<dbReference type="NCBIfam" id="TIGR01727">
    <property type="entry name" value="oligo_HPY"/>
    <property type="match status" value="2"/>
</dbReference>
<evidence type="ECO:0000313" key="15">
    <source>
        <dbReference type="Proteomes" id="UP000653099"/>
    </source>
</evidence>
<dbReference type="SMART" id="SM00382">
    <property type="entry name" value="AAA"/>
    <property type="match status" value="2"/>
</dbReference>
<evidence type="ECO:0000256" key="7">
    <source>
        <dbReference type="ARBA" id="ARBA00023065"/>
    </source>
</evidence>
<dbReference type="NCBIfam" id="NF007739">
    <property type="entry name" value="PRK10419.1"/>
    <property type="match status" value="4"/>
</dbReference>
<comment type="subunit">
    <text evidence="9">The complex is composed of two ATP-binding proteins (NikD and NikE), two transmembrane proteins (NikB and NikC) and a solute-binding protein (NikA).</text>
</comment>
<dbReference type="InterPro" id="IPR003439">
    <property type="entry name" value="ABC_transporter-like_ATP-bd"/>
</dbReference>
<dbReference type="InterPro" id="IPR027417">
    <property type="entry name" value="P-loop_NTPase"/>
</dbReference>
<protein>
    <recommendedName>
        <fullName evidence="11">Nickel import system ATP-binding protein NikD</fullName>
        <ecNumber evidence="10">7.2.2.11</ecNumber>
    </recommendedName>
</protein>
<reference evidence="14" key="1">
    <citation type="journal article" date="2014" name="Int. J. Syst. Evol. Microbiol.">
        <title>Complete genome sequence of Corynebacterium casei LMG S-19264T (=DSM 44701T), isolated from a smear-ripened cheese.</title>
        <authorList>
            <consortium name="US DOE Joint Genome Institute (JGI-PGF)"/>
            <person name="Walter F."/>
            <person name="Albersmeier A."/>
            <person name="Kalinowski J."/>
            <person name="Ruckert C."/>
        </authorList>
    </citation>
    <scope>NUCLEOTIDE SEQUENCE</scope>
    <source>
        <strain evidence="14">JCM 14359</strain>
    </source>
</reference>
<comment type="catalytic activity">
    <reaction evidence="12">
        <text>Ni(2+)(out) + ATP + H2O = Ni(2+)(in) + ADP + phosphate + H(+)</text>
        <dbReference type="Rhea" id="RHEA:15557"/>
        <dbReference type="ChEBI" id="CHEBI:15377"/>
        <dbReference type="ChEBI" id="CHEBI:15378"/>
        <dbReference type="ChEBI" id="CHEBI:30616"/>
        <dbReference type="ChEBI" id="CHEBI:43474"/>
        <dbReference type="ChEBI" id="CHEBI:49786"/>
        <dbReference type="ChEBI" id="CHEBI:456216"/>
        <dbReference type="EC" id="7.2.2.11"/>
    </reaction>
    <physiologicalReaction direction="left-to-right" evidence="12">
        <dbReference type="Rhea" id="RHEA:15558"/>
    </physiologicalReaction>
</comment>
<feature type="domain" description="ABC transporter" evidence="13">
    <location>
        <begin position="490"/>
        <end position="743"/>
    </location>
</feature>
<name>A0A830EDG5_9EURY</name>
<evidence type="ECO:0000256" key="10">
    <source>
        <dbReference type="ARBA" id="ARBA00039098"/>
    </source>
</evidence>
<dbReference type="PANTHER" id="PTHR43297">
    <property type="entry name" value="OLIGOPEPTIDE TRANSPORT ATP-BINDING PROTEIN APPD"/>
    <property type="match status" value="1"/>
</dbReference>
<dbReference type="AlphaFoldDB" id="A0A830EDG5"/>
<dbReference type="Pfam" id="PF08352">
    <property type="entry name" value="oligo_HPY"/>
    <property type="match status" value="2"/>
</dbReference>
<evidence type="ECO:0000256" key="3">
    <source>
        <dbReference type="ARBA" id="ARBA00022475"/>
    </source>
</evidence>
<feature type="domain" description="ABC transporter" evidence="13">
    <location>
        <begin position="5"/>
        <end position="400"/>
    </location>
</feature>